<dbReference type="Proteomes" id="UP001302120">
    <property type="component" value="Unassembled WGS sequence"/>
</dbReference>
<name>A0ABU5UFV2_9CYAN</name>
<feature type="transmembrane region" description="Helical" evidence="1">
    <location>
        <begin position="89"/>
        <end position="109"/>
    </location>
</feature>
<feature type="transmembrane region" description="Helical" evidence="1">
    <location>
        <begin position="275"/>
        <end position="294"/>
    </location>
</feature>
<dbReference type="RefSeq" id="WP_323196733.1">
    <property type="nucleotide sequence ID" value="NZ_JAYGHG010000023.1"/>
</dbReference>
<evidence type="ECO:0000313" key="3">
    <source>
        <dbReference type="Proteomes" id="UP001302120"/>
    </source>
</evidence>
<dbReference type="EMBL" id="JAYGHG010000023">
    <property type="protein sequence ID" value="MEA5582416.1"/>
    <property type="molecule type" value="Genomic_DNA"/>
</dbReference>
<feature type="transmembrane region" description="Helical" evidence="1">
    <location>
        <begin position="219"/>
        <end position="237"/>
    </location>
</feature>
<protein>
    <submittedName>
        <fullName evidence="2">AbrB family transcriptional regulator</fullName>
    </submittedName>
</protein>
<sequence length="395" mass="42504">MNQNLPVTSIPELPTHDNPHIHPQKLLINTVIILSLQILLAIPLGFALVKLQVGGIAWIFGGIASGAVVLQISRILFKYHPQPNRSARKVGMALVGLTVGASISGNNLTSLASGIPIFIFLTLFLLVCGSCIGYLYSRLSHTNLLTSMLATVPGGVGVMSSIAADYDRNVTLVALVQAIRVTTVVLLIPFIARTSVDYVPLPQTLTVTEKLFSFEPSQLILLCLALLITSVVVYLAGVFKLPAAQFFGGLVVGLAFNSLLTYLPLVGDMNFNPPILVKLFGQLLLGITIGEYWGDKPQIGKRAVGYAFMSVAMTLVAGAIAAMLAMRLTSWDWLTCLLVTAPGGAPEMILLSLTLNHDVEIVTTGHLVRLIAINSSLPLWLFLFRRLDNQLSEPV</sequence>
<gene>
    <name evidence="2" type="ORF">VB620_13835</name>
</gene>
<feature type="transmembrane region" description="Helical" evidence="1">
    <location>
        <begin position="243"/>
        <end position="263"/>
    </location>
</feature>
<dbReference type="PANTHER" id="PTHR38457:SF1">
    <property type="entry name" value="REGULATOR ABRB-RELATED"/>
    <property type="match status" value="1"/>
</dbReference>
<reference evidence="2 3" key="1">
    <citation type="submission" date="2023-12" db="EMBL/GenBank/DDBJ databases">
        <title>Baltic Sea Cyanobacteria.</title>
        <authorList>
            <person name="Delbaje E."/>
            <person name="Fewer D.P."/>
            <person name="Shishido T.K."/>
        </authorList>
    </citation>
    <scope>NUCLEOTIDE SEQUENCE [LARGE SCALE GENOMIC DNA]</scope>
    <source>
        <strain evidence="2 3">UHCC-0300</strain>
    </source>
</reference>
<dbReference type="InterPro" id="IPR017516">
    <property type="entry name" value="AbrB_dup"/>
</dbReference>
<accession>A0ABU5UFV2</accession>
<dbReference type="PIRSF" id="PIRSF038991">
    <property type="entry name" value="Protein_AbrB"/>
    <property type="match status" value="1"/>
</dbReference>
<evidence type="ECO:0000256" key="1">
    <source>
        <dbReference type="SAM" id="Phobius"/>
    </source>
</evidence>
<dbReference type="NCBIfam" id="TIGR03082">
    <property type="entry name" value="Gneg_AbrB_dup"/>
    <property type="match status" value="2"/>
</dbReference>
<feature type="transmembrane region" description="Helical" evidence="1">
    <location>
        <begin position="115"/>
        <end position="137"/>
    </location>
</feature>
<feature type="transmembrane region" description="Helical" evidence="1">
    <location>
        <begin position="55"/>
        <end position="77"/>
    </location>
</feature>
<proteinExistence type="predicted"/>
<organism evidence="2 3">
    <name type="scientific">Nodularia harveyana UHCC-0300</name>
    <dbReference type="NCBI Taxonomy" id="2974287"/>
    <lineage>
        <taxon>Bacteria</taxon>
        <taxon>Bacillati</taxon>
        <taxon>Cyanobacteriota</taxon>
        <taxon>Cyanophyceae</taxon>
        <taxon>Nostocales</taxon>
        <taxon>Nodulariaceae</taxon>
        <taxon>Nodularia</taxon>
    </lineage>
</organism>
<comment type="caution">
    <text evidence="2">The sequence shown here is derived from an EMBL/GenBank/DDBJ whole genome shotgun (WGS) entry which is preliminary data.</text>
</comment>
<feature type="transmembrane region" description="Helical" evidence="1">
    <location>
        <begin position="306"/>
        <end position="326"/>
    </location>
</feature>
<keyword evidence="3" id="KW-1185">Reference proteome</keyword>
<keyword evidence="1" id="KW-0812">Transmembrane</keyword>
<feature type="transmembrane region" description="Helical" evidence="1">
    <location>
        <begin position="144"/>
        <end position="164"/>
    </location>
</feature>
<dbReference type="Pfam" id="PF05145">
    <property type="entry name" value="AbrB"/>
    <property type="match status" value="1"/>
</dbReference>
<evidence type="ECO:0000313" key="2">
    <source>
        <dbReference type="EMBL" id="MEA5582416.1"/>
    </source>
</evidence>
<dbReference type="PANTHER" id="PTHR38457">
    <property type="entry name" value="REGULATOR ABRB-RELATED"/>
    <property type="match status" value="1"/>
</dbReference>
<feature type="transmembrane region" description="Helical" evidence="1">
    <location>
        <begin position="170"/>
        <end position="192"/>
    </location>
</feature>
<feature type="transmembrane region" description="Helical" evidence="1">
    <location>
        <begin position="26"/>
        <end position="49"/>
    </location>
</feature>
<keyword evidence="1" id="KW-1133">Transmembrane helix</keyword>
<feature type="transmembrane region" description="Helical" evidence="1">
    <location>
        <begin position="367"/>
        <end position="384"/>
    </location>
</feature>
<keyword evidence="1" id="KW-0472">Membrane</keyword>
<dbReference type="InterPro" id="IPR007820">
    <property type="entry name" value="AbrB_fam"/>
</dbReference>